<feature type="non-terminal residue" evidence="1">
    <location>
        <position position="1"/>
    </location>
</feature>
<evidence type="ECO:0000313" key="2">
    <source>
        <dbReference type="Proteomes" id="UP001239111"/>
    </source>
</evidence>
<accession>A0ACC2PL76</accession>
<dbReference type="Proteomes" id="UP001239111">
    <property type="component" value="Chromosome 1"/>
</dbReference>
<protein>
    <submittedName>
        <fullName evidence="1">Uncharacterized protein</fullName>
    </submittedName>
</protein>
<feature type="non-terminal residue" evidence="1">
    <location>
        <position position="495"/>
    </location>
</feature>
<comment type="caution">
    <text evidence="1">The sequence shown here is derived from an EMBL/GenBank/DDBJ whole genome shotgun (WGS) entry which is preliminary data.</text>
</comment>
<keyword evidence="2" id="KW-1185">Reference proteome</keyword>
<dbReference type="EMBL" id="CM056741">
    <property type="protein sequence ID" value="KAJ8683838.1"/>
    <property type="molecule type" value="Genomic_DNA"/>
</dbReference>
<sequence>VGKPTLNTHVGVNNKAAVVLPAVNAQVKANVQGGRPTLNTHAQAHKEVAVALPTIDAQVTTNVQGGKPTLNTHAQANKEVAVALPTIDAQVKTNVEVASKPAPVSTDVGVDANLPLISVRTADALTENLPIRAPAVSLASANVTQEATPSSSPTVSVSASAHQPQQAPPSSSAGLSLPASASQPQQTPPSSSAGLSLPASASQPQQTPPSSSAGLSLPASASQPQQTPPSSSAGLSLPASASQPQQVNTACVCPPQSTAQYTPSSQVQNGVRYPYVTTIGQPMGVGVEVSEVRTYVDNTPQQIITNPQVSVQAPQAPTPFQEALIGGRFVGGLRGSASNQFANQLPQVQTSATAAIQAQAPISYGNSGSYTSEYSQSQSQQFGGSNQGSASISASIDTRPQLNVGVGGHYDSRPVGHGQTDAVSLGYDQQVSGGAEYYDEPHYGHAHAGASKEIEANVGLSLNLPSHHGASLGFGASKQIDLGLGLGKSFKIKFG</sequence>
<reference evidence="1" key="1">
    <citation type="submission" date="2023-04" db="EMBL/GenBank/DDBJ databases">
        <title>A chromosome-level genome assembly of the parasitoid wasp Eretmocerus hayati.</title>
        <authorList>
            <person name="Zhong Y."/>
            <person name="Liu S."/>
            <person name="Liu Y."/>
        </authorList>
    </citation>
    <scope>NUCLEOTIDE SEQUENCE</scope>
    <source>
        <strain evidence="1">ZJU_SS_LIU_2023</strain>
    </source>
</reference>
<evidence type="ECO:0000313" key="1">
    <source>
        <dbReference type="EMBL" id="KAJ8683838.1"/>
    </source>
</evidence>
<gene>
    <name evidence="1" type="ORF">QAD02_019630</name>
</gene>
<organism evidence="1 2">
    <name type="scientific">Eretmocerus hayati</name>
    <dbReference type="NCBI Taxonomy" id="131215"/>
    <lineage>
        <taxon>Eukaryota</taxon>
        <taxon>Metazoa</taxon>
        <taxon>Ecdysozoa</taxon>
        <taxon>Arthropoda</taxon>
        <taxon>Hexapoda</taxon>
        <taxon>Insecta</taxon>
        <taxon>Pterygota</taxon>
        <taxon>Neoptera</taxon>
        <taxon>Endopterygota</taxon>
        <taxon>Hymenoptera</taxon>
        <taxon>Apocrita</taxon>
        <taxon>Proctotrupomorpha</taxon>
        <taxon>Chalcidoidea</taxon>
        <taxon>Aphelinidae</taxon>
        <taxon>Aphelininae</taxon>
        <taxon>Eretmocerus</taxon>
    </lineage>
</organism>
<name>A0ACC2PL76_9HYME</name>
<proteinExistence type="predicted"/>